<dbReference type="SUPFAM" id="SSF53850">
    <property type="entry name" value="Periplasmic binding protein-like II"/>
    <property type="match status" value="1"/>
</dbReference>
<keyword evidence="3" id="KW-0732">Signal</keyword>
<dbReference type="EMBL" id="JBHTEY010000004">
    <property type="protein sequence ID" value="MFC7616732.1"/>
    <property type="molecule type" value="Genomic_DNA"/>
</dbReference>
<feature type="domain" description="Solute-binding protein family 5" evidence="4">
    <location>
        <begin position="71"/>
        <end position="374"/>
    </location>
</feature>
<comment type="caution">
    <text evidence="5">The sequence shown here is derived from an EMBL/GenBank/DDBJ whole genome shotgun (WGS) entry which is preliminary data.</text>
</comment>
<dbReference type="Proteomes" id="UP001596512">
    <property type="component" value="Unassembled WGS sequence"/>
</dbReference>
<dbReference type="Pfam" id="PF00496">
    <property type="entry name" value="SBP_bac_5"/>
    <property type="match status" value="1"/>
</dbReference>
<organism evidence="5 6">
    <name type="scientific">Actinokineospora soli</name>
    <dbReference type="NCBI Taxonomy" id="1048753"/>
    <lineage>
        <taxon>Bacteria</taxon>
        <taxon>Bacillati</taxon>
        <taxon>Actinomycetota</taxon>
        <taxon>Actinomycetes</taxon>
        <taxon>Pseudonocardiales</taxon>
        <taxon>Pseudonocardiaceae</taxon>
        <taxon>Actinokineospora</taxon>
    </lineage>
</organism>
<dbReference type="Gene3D" id="3.10.105.10">
    <property type="entry name" value="Dipeptide-binding Protein, Domain 3"/>
    <property type="match status" value="1"/>
</dbReference>
<protein>
    <submittedName>
        <fullName evidence="5">ABC transporter substrate-binding protein</fullName>
    </submittedName>
</protein>
<dbReference type="PANTHER" id="PTHR30290">
    <property type="entry name" value="PERIPLASMIC BINDING COMPONENT OF ABC TRANSPORTER"/>
    <property type="match status" value="1"/>
</dbReference>
<dbReference type="PROSITE" id="PS51257">
    <property type="entry name" value="PROKAR_LIPOPROTEIN"/>
    <property type="match status" value="1"/>
</dbReference>
<evidence type="ECO:0000256" key="3">
    <source>
        <dbReference type="ARBA" id="ARBA00022729"/>
    </source>
</evidence>
<evidence type="ECO:0000313" key="6">
    <source>
        <dbReference type="Proteomes" id="UP001596512"/>
    </source>
</evidence>
<sequence length="484" mass="49797">MSRQSTPLAAILLLAACTGDPPPPASGDPDGRSLVIAVGTAPQSLDPQTGYAPHGAAQIYDGLTELGPDGVTPVLAAALPQPSADGLTWTVPLRTDVSFHDGTGFDATDVAASYRPLVGEGRYWMVEQVRPVSATTVHFALKQPYPDLPALLTLGIEPSESGTKPIGTGPYKVTTWEPGKRLVLTANAAYFRDKPAIAEVTVEFLPDPAERAARLRDGGVDGAPLPAALAAEFDGADGMTTYTHRAADLRAITLPADHPVTGDPAVRLALNLAVDRQALLDGALAGVGAPTSLPVPDVQAEHVEPDAAFAHEPETAATGLATAGWVPGADGVRVRDGVRAEFAVGYPGGDAEASALVTAFAQAAAAVGVAVTPVADQEGGAQYRVVGDPVDPAAAMRTLFGGSDGPTAAALDRARAATDPVDAVVALHAAQRANRTTPAAVVLAQANHTYVHRDAWTGHVPVTDAPVADHTWGAWWNLADWAPR</sequence>
<evidence type="ECO:0000256" key="1">
    <source>
        <dbReference type="ARBA" id="ARBA00005695"/>
    </source>
</evidence>
<reference evidence="6" key="1">
    <citation type="journal article" date="2019" name="Int. J. Syst. Evol. Microbiol.">
        <title>The Global Catalogue of Microorganisms (GCM) 10K type strain sequencing project: providing services to taxonomists for standard genome sequencing and annotation.</title>
        <authorList>
            <consortium name="The Broad Institute Genomics Platform"/>
            <consortium name="The Broad Institute Genome Sequencing Center for Infectious Disease"/>
            <person name="Wu L."/>
            <person name="Ma J."/>
        </authorList>
    </citation>
    <scope>NUCLEOTIDE SEQUENCE [LARGE SCALE GENOMIC DNA]</scope>
    <source>
        <strain evidence="6">JCM 17695</strain>
    </source>
</reference>
<dbReference type="InterPro" id="IPR039424">
    <property type="entry name" value="SBP_5"/>
</dbReference>
<proteinExistence type="inferred from homology"/>
<keyword evidence="2" id="KW-0813">Transport</keyword>
<accession>A0ABW2TSF9</accession>
<evidence type="ECO:0000256" key="2">
    <source>
        <dbReference type="ARBA" id="ARBA00022448"/>
    </source>
</evidence>
<dbReference type="Gene3D" id="3.40.190.10">
    <property type="entry name" value="Periplasmic binding protein-like II"/>
    <property type="match status" value="1"/>
</dbReference>
<gene>
    <name evidence="5" type="ORF">ACFQV2_28010</name>
</gene>
<evidence type="ECO:0000259" key="4">
    <source>
        <dbReference type="Pfam" id="PF00496"/>
    </source>
</evidence>
<comment type="similarity">
    <text evidence="1">Belongs to the bacterial solute-binding protein 5 family.</text>
</comment>
<evidence type="ECO:0000313" key="5">
    <source>
        <dbReference type="EMBL" id="MFC7616732.1"/>
    </source>
</evidence>
<dbReference type="InterPro" id="IPR000914">
    <property type="entry name" value="SBP_5_dom"/>
</dbReference>
<name>A0ABW2TSF9_9PSEU</name>
<keyword evidence="6" id="KW-1185">Reference proteome</keyword>
<dbReference type="PANTHER" id="PTHR30290:SF9">
    <property type="entry name" value="OLIGOPEPTIDE-BINDING PROTEIN APPA"/>
    <property type="match status" value="1"/>
</dbReference>